<dbReference type="InterPro" id="IPR033031">
    <property type="entry name" value="Scc2/Nipped-B"/>
</dbReference>
<reference evidence="3" key="1">
    <citation type="journal article" date="2023" name="Mol. Biol. Evol.">
        <title>Third-Generation Sequencing Reveals the Adaptive Role of the Epigenome in Three Deep-Sea Polychaetes.</title>
        <authorList>
            <person name="Perez M."/>
            <person name="Aroh O."/>
            <person name="Sun Y."/>
            <person name="Lan Y."/>
            <person name="Juniper S.K."/>
            <person name="Young C.R."/>
            <person name="Angers B."/>
            <person name="Qian P.Y."/>
        </authorList>
    </citation>
    <scope>NUCLEOTIDE SEQUENCE</scope>
    <source>
        <strain evidence="3">R07B-5</strain>
    </source>
</reference>
<dbReference type="GO" id="GO:0071169">
    <property type="term" value="P:establishment of protein localization to chromatin"/>
    <property type="evidence" value="ECO:0007669"/>
    <property type="project" value="TreeGrafter"/>
</dbReference>
<evidence type="ECO:0000256" key="1">
    <source>
        <dbReference type="RuleBase" id="RU364107"/>
    </source>
</evidence>
<gene>
    <name evidence="3" type="ORF">NP493_1314g00065</name>
</gene>
<dbReference type="EMBL" id="JAODUO010001313">
    <property type="protein sequence ID" value="KAK2166560.1"/>
    <property type="molecule type" value="Genomic_DNA"/>
</dbReference>
<comment type="similarity">
    <text evidence="1">Belongs to the SCC2/Nipped-B family.</text>
</comment>
<keyword evidence="1" id="KW-0539">Nucleus</keyword>
<sequence length="300" mass="34367">MCMRMIRRVNDEDRIKKLVNDTFQSMRGSHEDRQLQRVMNITDVVTMCRDTCLDWFEQLLENLFKKEENSNSTPVEQACEQIVNCLVENILRIEEHSAEAGATCSSRLISCFNTLYLFCKVKPELLIPHANTIQPYLNIKCSTLLSTIHGLAKMFDSPNECKGDDSQTEDAERLHGARILELALPLMDHPGESFLAQLEEDMIKLVLKHGMLIKAMQGIKMSYRLQEILQQDPSEPIRGIRTDDDNIISLNSFIYSLIRSNRGQRRAMLQSLLNMFDETGVFFPGAADDDRAKLEDMMKG</sequence>
<evidence type="ECO:0000313" key="3">
    <source>
        <dbReference type="EMBL" id="KAK2166560.1"/>
    </source>
</evidence>
<protein>
    <recommendedName>
        <fullName evidence="1">Nipped-B protein</fullName>
    </recommendedName>
</protein>
<dbReference type="PANTHER" id="PTHR21704">
    <property type="entry name" value="NIPPED-B-LIKE PROTEIN DELANGIN SCC2-RELATED"/>
    <property type="match status" value="1"/>
</dbReference>
<dbReference type="GO" id="GO:1990414">
    <property type="term" value="P:replication-born double-strand break repair via sister chromatid exchange"/>
    <property type="evidence" value="ECO:0007669"/>
    <property type="project" value="TreeGrafter"/>
</dbReference>
<dbReference type="Pfam" id="PF12830">
    <property type="entry name" value="Nipped-B_C"/>
    <property type="match status" value="1"/>
</dbReference>
<dbReference type="Proteomes" id="UP001209878">
    <property type="component" value="Unassembled WGS sequence"/>
</dbReference>
<keyword evidence="1" id="KW-0677">Repeat</keyword>
<feature type="domain" description="Sister chromatid cohesion C-terminal" evidence="2">
    <location>
        <begin position="214"/>
        <end position="279"/>
    </location>
</feature>
<dbReference type="AlphaFoldDB" id="A0AAD9K9I4"/>
<dbReference type="GO" id="GO:0010468">
    <property type="term" value="P:regulation of gene expression"/>
    <property type="evidence" value="ECO:0007669"/>
    <property type="project" value="InterPro"/>
</dbReference>
<name>A0AAD9K9I4_RIDPI</name>
<keyword evidence="4" id="KW-1185">Reference proteome</keyword>
<evidence type="ECO:0000313" key="4">
    <source>
        <dbReference type="Proteomes" id="UP001209878"/>
    </source>
</evidence>
<dbReference type="GO" id="GO:0090694">
    <property type="term" value="C:Scc2-Scc4 cohesin loading complex"/>
    <property type="evidence" value="ECO:0007669"/>
    <property type="project" value="TreeGrafter"/>
</dbReference>
<accession>A0AAD9K9I4</accession>
<dbReference type="GO" id="GO:0140588">
    <property type="term" value="P:chromatin looping"/>
    <property type="evidence" value="ECO:0007669"/>
    <property type="project" value="InterPro"/>
</dbReference>
<dbReference type="GO" id="GO:0003682">
    <property type="term" value="F:chromatin binding"/>
    <property type="evidence" value="ECO:0007669"/>
    <property type="project" value="TreeGrafter"/>
</dbReference>
<comment type="subcellular location">
    <subcellularLocation>
        <location evidence="1">Nucleus</location>
    </subcellularLocation>
</comment>
<comment type="caution">
    <text evidence="3">The sequence shown here is derived from an EMBL/GenBank/DDBJ whole genome shotgun (WGS) entry which is preliminary data.</text>
</comment>
<dbReference type="GO" id="GO:0034087">
    <property type="term" value="P:establishment of mitotic sister chromatid cohesion"/>
    <property type="evidence" value="ECO:0007669"/>
    <property type="project" value="TreeGrafter"/>
</dbReference>
<dbReference type="GO" id="GO:0061775">
    <property type="term" value="F:cohesin loader activity"/>
    <property type="evidence" value="ECO:0007669"/>
    <property type="project" value="InterPro"/>
</dbReference>
<dbReference type="PANTHER" id="PTHR21704:SF18">
    <property type="entry name" value="NIPPED-B-LIKE PROTEIN"/>
    <property type="match status" value="1"/>
</dbReference>
<keyword evidence="1" id="KW-0131">Cell cycle</keyword>
<evidence type="ECO:0000259" key="2">
    <source>
        <dbReference type="Pfam" id="PF12830"/>
    </source>
</evidence>
<organism evidence="3 4">
    <name type="scientific">Ridgeia piscesae</name>
    <name type="common">Tubeworm</name>
    <dbReference type="NCBI Taxonomy" id="27915"/>
    <lineage>
        <taxon>Eukaryota</taxon>
        <taxon>Metazoa</taxon>
        <taxon>Spiralia</taxon>
        <taxon>Lophotrochozoa</taxon>
        <taxon>Annelida</taxon>
        <taxon>Polychaeta</taxon>
        <taxon>Sedentaria</taxon>
        <taxon>Canalipalpata</taxon>
        <taxon>Sabellida</taxon>
        <taxon>Siboglinidae</taxon>
        <taxon>Ridgeia</taxon>
    </lineage>
</organism>
<dbReference type="InterPro" id="IPR024986">
    <property type="entry name" value="Nipped-B_C"/>
</dbReference>
<proteinExistence type="inferred from homology"/>